<dbReference type="Pfam" id="PF02969">
    <property type="entry name" value="TAF"/>
    <property type="match status" value="1"/>
</dbReference>
<proteinExistence type="inferred from homology"/>
<dbReference type="Proteomes" id="UP000694563">
    <property type="component" value="Unassembled WGS sequence"/>
</dbReference>
<dbReference type="GO" id="GO:0005669">
    <property type="term" value="C:transcription factor TFIID complex"/>
    <property type="evidence" value="ECO:0007669"/>
    <property type="project" value="InterPro"/>
</dbReference>
<sequence>MAEEKKLSHTLLPAESMKVMAEAMGVQGVLEETCQLLAEEASYRLKEVEDALKFMHMGKRRKLTTGDVDLALKLKNAEVKFNQNVEKLTLKFMGIFWGPLTF</sequence>
<dbReference type="InterPro" id="IPR004823">
    <property type="entry name" value="TAF_TATA-bd_Histone-like_dom"/>
</dbReference>
<dbReference type="GO" id="GO:0051123">
    <property type="term" value="P:RNA polymerase II preinitiation complex assembly"/>
    <property type="evidence" value="ECO:0007669"/>
    <property type="project" value="TreeGrafter"/>
</dbReference>
<feature type="domain" description="TATA box binding protein associated factor (TAF) histone-like fold" evidence="7">
    <location>
        <begin position="10"/>
        <end position="75"/>
    </location>
</feature>
<dbReference type="PANTHER" id="PTHR10221:SF9">
    <property type="entry name" value="TRANSCRIPTION INITIATION FACTOR TFIID SUBUNIT 6"/>
    <property type="match status" value="1"/>
</dbReference>
<evidence type="ECO:0000313" key="8">
    <source>
        <dbReference type="Ensembl" id="ENSCUSP00005012586.1"/>
    </source>
</evidence>
<comment type="similarity">
    <text evidence="2">Belongs to the TAF6 family.</text>
</comment>
<reference evidence="8" key="1">
    <citation type="submission" date="2025-08" db="UniProtKB">
        <authorList>
            <consortium name="Ensembl"/>
        </authorList>
    </citation>
    <scope>IDENTIFICATION</scope>
</reference>
<evidence type="ECO:0000256" key="2">
    <source>
        <dbReference type="ARBA" id="ARBA00007688"/>
    </source>
</evidence>
<protein>
    <recommendedName>
        <fullName evidence="6">Transcription initiation factor TFIID subunit 6</fullName>
    </recommendedName>
</protein>
<dbReference type="GO" id="GO:0046695">
    <property type="term" value="C:SLIK (SAGA-like) complex"/>
    <property type="evidence" value="ECO:0007669"/>
    <property type="project" value="InterPro"/>
</dbReference>
<evidence type="ECO:0000256" key="4">
    <source>
        <dbReference type="ARBA" id="ARBA00023163"/>
    </source>
</evidence>
<dbReference type="GO" id="GO:0016251">
    <property type="term" value="F:RNA polymerase II general transcription initiation factor activity"/>
    <property type="evidence" value="ECO:0007669"/>
    <property type="project" value="InterPro"/>
</dbReference>
<accession>A0A8C3UA61</accession>
<comment type="subcellular location">
    <subcellularLocation>
        <location evidence="1">Nucleus</location>
    </subcellularLocation>
</comment>
<evidence type="ECO:0000256" key="1">
    <source>
        <dbReference type="ARBA" id="ARBA00004123"/>
    </source>
</evidence>
<keyword evidence="5" id="KW-0539">Nucleus</keyword>
<evidence type="ECO:0000256" key="3">
    <source>
        <dbReference type="ARBA" id="ARBA00023015"/>
    </source>
</evidence>
<organism evidence="8 9">
    <name type="scientific">Catharus ustulatus</name>
    <name type="common">Russet-backed thrush</name>
    <name type="synonym">Hylocichla ustulatus</name>
    <dbReference type="NCBI Taxonomy" id="91951"/>
    <lineage>
        <taxon>Eukaryota</taxon>
        <taxon>Metazoa</taxon>
        <taxon>Chordata</taxon>
        <taxon>Craniata</taxon>
        <taxon>Vertebrata</taxon>
        <taxon>Euteleostomi</taxon>
        <taxon>Archelosauria</taxon>
        <taxon>Archosauria</taxon>
        <taxon>Dinosauria</taxon>
        <taxon>Saurischia</taxon>
        <taxon>Theropoda</taxon>
        <taxon>Coelurosauria</taxon>
        <taxon>Aves</taxon>
        <taxon>Neognathae</taxon>
        <taxon>Neoaves</taxon>
        <taxon>Telluraves</taxon>
        <taxon>Australaves</taxon>
        <taxon>Passeriformes</taxon>
        <taxon>Turdidae</taxon>
        <taxon>Catharus</taxon>
    </lineage>
</organism>
<evidence type="ECO:0000256" key="6">
    <source>
        <dbReference type="ARBA" id="ARBA00040091"/>
    </source>
</evidence>
<dbReference type="Gene3D" id="1.10.20.10">
    <property type="entry name" value="Histone, subunit A"/>
    <property type="match status" value="1"/>
</dbReference>
<dbReference type="SUPFAM" id="SSF47113">
    <property type="entry name" value="Histone-fold"/>
    <property type="match status" value="1"/>
</dbReference>
<dbReference type="InterPro" id="IPR037796">
    <property type="entry name" value="TAF6"/>
</dbReference>
<dbReference type="GO" id="GO:0000124">
    <property type="term" value="C:SAGA complex"/>
    <property type="evidence" value="ECO:0007669"/>
    <property type="project" value="InterPro"/>
</dbReference>
<evidence type="ECO:0000313" key="9">
    <source>
        <dbReference type="Proteomes" id="UP000694563"/>
    </source>
</evidence>
<name>A0A8C3UA61_CATUS</name>
<dbReference type="AlphaFoldDB" id="A0A8C3UA61"/>
<dbReference type="FunFam" id="1.10.20.10:FF:000030">
    <property type="entry name" value="Transcription initiation factor TFIID subunit 6"/>
    <property type="match status" value="1"/>
</dbReference>
<reference evidence="8" key="2">
    <citation type="submission" date="2025-09" db="UniProtKB">
        <authorList>
            <consortium name="Ensembl"/>
        </authorList>
    </citation>
    <scope>IDENTIFICATION</scope>
</reference>
<dbReference type="CDD" id="cd22931">
    <property type="entry name" value="HFD_TAF6"/>
    <property type="match status" value="1"/>
</dbReference>
<dbReference type="SMART" id="SM00803">
    <property type="entry name" value="TAF"/>
    <property type="match status" value="1"/>
</dbReference>
<dbReference type="InterPro" id="IPR009072">
    <property type="entry name" value="Histone-fold"/>
</dbReference>
<evidence type="ECO:0000256" key="5">
    <source>
        <dbReference type="ARBA" id="ARBA00023242"/>
    </source>
</evidence>
<keyword evidence="3" id="KW-0805">Transcription regulation</keyword>
<dbReference type="GO" id="GO:0046982">
    <property type="term" value="F:protein heterodimerization activity"/>
    <property type="evidence" value="ECO:0007669"/>
    <property type="project" value="InterPro"/>
</dbReference>
<keyword evidence="9" id="KW-1185">Reference proteome</keyword>
<dbReference type="GO" id="GO:0003713">
    <property type="term" value="F:transcription coactivator activity"/>
    <property type="evidence" value="ECO:0007669"/>
    <property type="project" value="TreeGrafter"/>
</dbReference>
<dbReference type="PANTHER" id="PTHR10221">
    <property type="entry name" value="TRANSCRIPTION INITIATION FACTOR TFIID SUBUNIT 6"/>
    <property type="match status" value="1"/>
</dbReference>
<keyword evidence="4" id="KW-0804">Transcription</keyword>
<dbReference type="Ensembl" id="ENSCUST00005013101.1">
    <property type="protein sequence ID" value="ENSCUSP00005012586.1"/>
    <property type="gene ID" value="ENSCUSG00005008083.1"/>
</dbReference>
<evidence type="ECO:0000259" key="7">
    <source>
        <dbReference type="SMART" id="SM00803"/>
    </source>
</evidence>